<name>S0L1E2_9ENTE</name>
<dbReference type="AlphaFoldDB" id="S0L1E2"/>
<evidence type="ECO:0000313" key="4">
    <source>
        <dbReference type="Proteomes" id="UP000015961"/>
    </source>
</evidence>
<dbReference type="PROSITE" id="PS51186">
    <property type="entry name" value="GNAT"/>
    <property type="match status" value="1"/>
</dbReference>
<dbReference type="GO" id="GO:0016747">
    <property type="term" value="F:acyltransferase activity, transferring groups other than amino-acyl groups"/>
    <property type="evidence" value="ECO:0007669"/>
    <property type="project" value="InterPro"/>
</dbReference>
<organism evidence="3 4">
    <name type="scientific">Enterococcus sulfureus ATCC 49903</name>
    <dbReference type="NCBI Taxonomy" id="1140003"/>
    <lineage>
        <taxon>Bacteria</taxon>
        <taxon>Bacillati</taxon>
        <taxon>Bacillota</taxon>
        <taxon>Bacilli</taxon>
        <taxon>Lactobacillales</taxon>
        <taxon>Enterococcaceae</taxon>
        <taxon>Enterococcus</taxon>
    </lineage>
</organism>
<sequence length="89" mass="10164">MDFEYEANRIVITEGNQEIGEITWAIKDGIMTINHTGVDANHQGKGLAAQLVDRAVELARKEKLMIDPLCPYVKAKFEKDNQYADVWKR</sequence>
<dbReference type="PROSITE" id="PS51729">
    <property type="entry name" value="GNAT_YJDJ"/>
    <property type="match status" value="1"/>
</dbReference>
<gene>
    <name evidence="3" type="ORF">I573_01333</name>
</gene>
<dbReference type="eggNOG" id="COG2388">
    <property type="taxonomic scope" value="Bacteria"/>
</dbReference>
<dbReference type="PANTHER" id="PTHR31435">
    <property type="entry name" value="PROTEIN NATD1"/>
    <property type="match status" value="1"/>
</dbReference>
<dbReference type="InterPro" id="IPR016181">
    <property type="entry name" value="Acyl_CoA_acyltransferase"/>
</dbReference>
<dbReference type="Proteomes" id="UP000015961">
    <property type="component" value="Unassembled WGS sequence"/>
</dbReference>
<dbReference type="InterPro" id="IPR045057">
    <property type="entry name" value="Gcn5-rel_NAT"/>
</dbReference>
<feature type="domain" description="N-acetyltransferase" evidence="2">
    <location>
        <begin position="2"/>
        <end position="88"/>
    </location>
</feature>
<reference evidence="3 4" key="1">
    <citation type="submission" date="2013-03" db="EMBL/GenBank/DDBJ databases">
        <title>The Genome Sequence of Enterococcus sulfureus ATCC_49903 (PacBio/Illumina hybrid assembly).</title>
        <authorList>
            <consortium name="The Broad Institute Genomics Platform"/>
            <consortium name="The Broad Institute Genome Sequencing Center for Infectious Disease"/>
            <person name="Earl A."/>
            <person name="Russ C."/>
            <person name="Gilmore M."/>
            <person name="Surin D."/>
            <person name="Walker B."/>
            <person name="Young S."/>
            <person name="Zeng Q."/>
            <person name="Gargeya S."/>
            <person name="Fitzgerald M."/>
            <person name="Haas B."/>
            <person name="Abouelleil A."/>
            <person name="Allen A.W."/>
            <person name="Alvarado L."/>
            <person name="Arachchi H.M."/>
            <person name="Berlin A.M."/>
            <person name="Chapman S.B."/>
            <person name="Gainer-Dewar J."/>
            <person name="Goldberg J."/>
            <person name="Griggs A."/>
            <person name="Gujja S."/>
            <person name="Hansen M."/>
            <person name="Howarth C."/>
            <person name="Imamovic A."/>
            <person name="Ireland A."/>
            <person name="Larimer J."/>
            <person name="McCowan C."/>
            <person name="Murphy C."/>
            <person name="Pearson M."/>
            <person name="Poon T.W."/>
            <person name="Priest M."/>
            <person name="Roberts A."/>
            <person name="Saif S."/>
            <person name="Shea T."/>
            <person name="Sisk P."/>
            <person name="Sykes S."/>
            <person name="Wortman J."/>
            <person name="Nusbaum C."/>
            <person name="Birren B."/>
        </authorList>
    </citation>
    <scope>NUCLEOTIDE SEQUENCE [LARGE SCALE GENOMIC DNA]</scope>
    <source>
        <strain evidence="3 4">ATCC 49903</strain>
    </source>
</reference>
<evidence type="ECO:0000259" key="1">
    <source>
        <dbReference type="PROSITE" id="PS51186"/>
    </source>
</evidence>
<proteinExistence type="predicted"/>
<keyword evidence="4" id="KW-1185">Reference proteome</keyword>
<accession>S0L1E2</accession>
<dbReference type="Pfam" id="PF14542">
    <property type="entry name" value="Acetyltransf_CG"/>
    <property type="match status" value="1"/>
</dbReference>
<dbReference type="InterPro" id="IPR031165">
    <property type="entry name" value="GNAT_YJDJ"/>
</dbReference>
<dbReference type="PATRIC" id="fig|1140003.3.peg.1302"/>
<dbReference type="SUPFAM" id="SSF55729">
    <property type="entry name" value="Acyl-CoA N-acyltransferases (Nat)"/>
    <property type="match status" value="1"/>
</dbReference>
<evidence type="ECO:0000313" key="3">
    <source>
        <dbReference type="EMBL" id="EOT83610.1"/>
    </source>
</evidence>
<dbReference type="InterPro" id="IPR000182">
    <property type="entry name" value="GNAT_dom"/>
</dbReference>
<dbReference type="PANTHER" id="PTHR31435:SF10">
    <property type="entry name" value="BSR4717 PROTEIN"/>
    <property type="match status" value="1"/>
</dbReference>
<dbReference type="STRING" id="1140003.OMY_01347"/>
<dbReference type="EMBL" id="ASWO01000005">
    <property type="protein sequence ID" value="EOT83610.1"/>
    <property type="molecule type" value="Genomic_DNA"/>
</dbReference>
<dbReference type="OrthoDB" id="9793389at2"/>
<evidence type="ECO:0000259" key="2">
    <source>
        <dbReference type="PROSITE" id="PS51729"/>
    </source>
</evidence>
<dbReference type="Gene3D" id="3.40.630.30">
    <property type="match status" value="1"/>
</dbReference>
<feature type="domain" description="N-acetyltransferase" evidence="1">
    <location>
        <begin position="1"/>
        <end position="89"/>
    </location>
</feature>
<protein>
    <submittedName>
        <fullName evidence="3">Uncharacterized protein</fullName>
    </submittedName>
</protein>
<dbReference type="RefSeq" id="WP_016185796.1">
    <property type="nucleotide sequence ID" value="NZ_ASWO01000005.1"/>
</dbReference>
<dbReference type="CDD" id="cd04301">
    <property type="entry name" value="NAT_SF"/>
    <property type="match status" value="1"/>
</dbReference>
<comment type="caution">
    <text evidence="3">The sequence shown here is derived from an EMBL/GenBank/DDBJ whole genome shotgun (WGS) entry which is preliminary data.</text>
</comment>